<evidence type="ECO:0000313" key="7">
    <source>
        <dbReference type="EMBL" id="OQX12081.1"/>
    </source>
</evidence>
<evidence type="ECO:0000256" key="4">
    <source>
        <dbReference type="HAMAP-Rule" id="MF_00316"/>
    </source>
</evidence>
<protein>
    <recommendedName>
        <fullName evidence="4">Molybdenum cofactor guanylyltransferase</fullName>
        <shortName evidence="4">MoCo guanylyltransferase</shortName>
        <ecNumber evidence="4">2.7.7.77</ecNumber>
    </recommendedName>
    <alternativeName>
        <fullName evidence="4">GTP:molybdopterin guanylyltransferase</fullName>
    </alternativeName>
    <alternativeName>
        <fullName evidence="4">Mo-MPT guanylyltransferase</fullName>
    </alternativeName>
    <alternativeName>
        <fullName evidence="4">Molybdopterin guanylyltransferase</fullName>
    </alternativeName>
    <alternativeName>
        <fullName evidence="4">Molybdopterin-guanine dinucleotide synthase</fullName>
        <shortName evidence="4">MGD synthase</shortName>
    </alternativeName>
</protein>
<comment type="similarity">
    <text evidence="4">Belongs to the MobA family.</text>
</comment>
<name>A0A1Y1QRD5_9GAMM</name>
<comment type="subcellular location">
    <subcellularLocation>
        <location evidence="4">Cytoplasm</location>
    </subcellularLocation>
</comment>
<dbReference type="InterPro" id="IPR004435">
    <property type="entry name" value="MobB_dom"/>
</dbReference>
<comment type="cofactor">
    <cofactor evidence="4">
        <name>Mg(2+)</name>
        <dbReference type="ChEBI" id="CHEBI:18420"/>
    </cofactor>
</comment>
<dbReference type="NCBIfam" id="TIGR02665">
    <property type="entry name" value="molyb_mobA"/>
    <property type="match status" value="1"/>
</dbReference>
<sequence>MTANNALPRITGVILAGGQGSRMGGQDKGLLEFQGRPLVEHLLAALQPQVASILISANRNQERYQRYQHPVVSDALGGFQGPLAGFATAMQTVNTPYILTVPCDVPTIAPDMAARLWAALQRDAAELAVAYDGERLQPVHALIAVKLLPSLQTFLAKGDRKIDLWYAQHRTAIVDFSDCRPMFRNINTPQQQAELEQAGQSSAHHLPVLGVCAWSGTGKTTLLTALIPRLKAAGLRVTVIKHGHHHIELDSPGKDTYRFREAGADQVVLASRKRMAIMQECKTQREPELADVLRFVNPDCADLVLVEGFKHTAMPKIEVHRPSVGKPLLYPDDNSVIALATDDMTLTVPAHVSKLDLNQPDSIAAFILQWHTRFHLKMCPISDSFWEFSL</sequence>
<proteinExistence type="inferred from homology"/>
<feature type="binding site" evidence="4">
    <location>
        <position position="104"/>
    </location>
    <ligand>
        <name>Mg(2+)</name>
        <dbReference type="ChEBI" id="CHEBI:18420"/>
    </ligand>
</feature>
<keyword evidence="7" id="KW-0548">Nucleotidyltransferase</keyword>
<evidence type="ECO:0000256" key="1">
    <source>
        <dbReference type="ARBA" id="ARBA00022842"/>
    </source>
</evidence>
<dbReference type="EMBL" id="MTEJ01000073">
    <property type="protein sequence ID" value="OQX12081.1"/>
    <property type="molecule type" value="Genomic_DNA"/>
</dbReference>
<comment type="caution">
    <text evidence="4">Lacks conserved residue(s) required for the propagation of feature annotation.</text>
</comment>
<dbReference type="Pfam" id="PF12804">
    <property type="entry name" value="NTP_transf_3"/>
    <property type="match status" value="1"/>
</dbReference>
<dbReference type="GO" id="GO:0046872">
    <property type="term" value="F:metal ion binding"/>
    <property type="evidence" value="ECO:0007669"/>
    <property type="project" value="UniProtKB-KW"/>
</dbReference>
<comment type="function">
    <text evidence="4">Transfers a GMP moiety from GTP to Mo-molybdopterin (Mo-MPT) cofactor (Moco or molybdenum cofactor) to form Mo-molybdopterin guanine dinucleotide (Mo-MGD) cofactor.</text>
</comment>
<dbReference type="InterPro" id="IPR052539">
    <property type="entry name" value="MGD_biosynthesis_adapter"/>
</dbReference>
<comment type="domain">
    <text evidence="4">The N-terminal domain determines nucleotide recognition and specific binding, while the C-terminal domain determines the specific binding to the target protein.</text>
</comment>
<comment type="catalytic activity">
    <reaction evidence="4">
        <text>Mo-molybdopterin + GTP + H(+) = Mo-molybdopterin guanine dinucleotide + diphosphate</text>
        <dbReference type="Rhea" id="RHEA:34243"/>
        <dbReference type="ChEBI" id="CHEBI:15378"/>
        <dbReference type="ChEBI" id="CHEBI:33019"/>
        <dbReference type="ChEBI" id="CHEBI:37565"/>
        <dbReference type="ChEBI" id="CHEBI:71302"/>
        <dbReference type="ChEBI" id="CHEBI:71310"/>
        <dbReference type="EC" id="2.7.7.77"/>
    </reaction>
</comment>
<dbReference type="Gene3D" id="3.90.550.10">
    <property type="entry name" value="Spore Coat Polysaccharide Biosynthesis Protein SpsA, Chain A"/>
    <property type="match status" value="1"/>
</dbReference>
<dbReference type="GO" id="GO:0005525">
    <property type="term" value="F:GTP binding"/>
    <property type="evidence" value="ECO:0007669"/>
    <property type="project" value="UniProtKB-UniRule"/>
</dbReference>
<dbReference type="NCBIfam" id="TIGR00176">
    <property type="entry name" value="mobB"/>
    <property type="match status" value="1"/>
</dbReference>
<feature type="binding site" evidence="4">
    <location>
        <position position="104"/>
    </location>
    <ligand>
        <name>GTP</name>
        <dbReference type="ChEBI" id="CHEBI:37565"/>
    </ligand>
</feature>
<feature type="domain" description="MobA-like NTP transferase" evidence="6">
    <location>
        <begin position="12"/>
        <end position="168"/>
    </location>
</feature>
<keyword evidence="4" id="KW-0479">Metal-binding</keyword>
<feature type="binding site" evidence="4">
    <location>
        <begin position="15"/>
        <end position="17"/>
    </location>
    <ligand>
        <name>GTP</name>
        <dbReference type="ChEBI" id="CHEBI:37565"/>
    </ligand>
</feature>
<dbReference type="GO" id="GO:0061603">
    <property type="term" value="F:molybdenum cofactor guanylyltransferase activity"/>
    <property type="evidence" value="ECO:0007669"/>
    <property type="project" value="UniProtKB-EC"/>
</dbReference>
<keyword evidence="4" id="KW-0547">Nucleotide-binding</keyword>
<feature type="domain" description="Molybdopterin-guanine dinucleotide biosynthesis protein B (MobB)" evidence="5">
    <location>
        <begin position="208"/>
        <end position="342"/>
    </location>
</feature>
<dbReference type="CDD" id="cd02503">
    <property type="entry name" value="MobA"/>
    <property type="match status" value="1"/>
</dbReference>
<keyword evidence="1 4" id="KW-0460">Magnesium</keyword>
<comment type="subunit">
    <text evidence="4">Monomer.</text>
</comment>
<dbReference type="HAMAP" id="MF_00316">
    <property type="entry name" value="MobA"/>
    <property type="match status" value="1"/>
</dbReference>
<keyword evidence="2 4" id="KW-0342">GTP-binding</keyword>
<dbReference type="SUPFAM" id="SSF53448">
    <property type="entry name" value="Nucleotide-diphospho-sugar transferases"/>
    <property type="match status" value="1"/>
</dbReference>
<dbReference type="Proteomes" id="UP000192491">
    <property type="component" value="Unassembled WGS sequence"/>
</dbReference>
<dbReference type="Pfam" id="PF03205">
    <property type="entry name" value="MobB"/>
    <property type="match status" value="1"/>
</dbReference>
<comment type="caution">
    <text evidence="7">The sequence shown here is derived from an EMBL/GenBank/DDBJ whole genome shotgun (WGS) entry which is preliminary data.</text>
</comment>
<evidence type="ECO:0000259" key="5">
    <source>
        <dbReference type="Pfam" id="PF03205"/>
    </source>
</evidence>
<dbReference type="SUPFAM" id="SSF52540">
    <property type="entry name" value="P-loop containing nucleoside triphosphate hydrolases"/>
    <property type="match status" value="1"/>
</dbReference>
<evidence type="ECO:0000259" key="6">
    <source>
        <dbReference type="Pfam" id="PF12804"/>
    </source>
</evidence>
<evidence type="ECO:0000256" key="3">
    <source>
        <dbReference type="ARBA" id="ARBA00023150"/>
    </source>
</evidence>
<keyword evidence="3 4" id="KW-0501">Molybdenum cofactor biosynthesis</keyword>
<dbReference type="PANTHER" id="PTHR40072:SF1">
    <property type="entry name" value="MOLYBDOPTERIN-GUANINE DINUCLEOTIDE BIOSYNTHESIS ADAPTER PROTEIN"/>
    <property type="match status" value="1"/>
</dbReference>
<dbReference type="InterPro" id="IPR013482">
    <property type="entry name" value="Molybde_CF_guanTrfase"/>
</dbReference>
<evidence type="ECO:0000256" key="2">
    <source>
        <dbReference type="ARBA" id="ARBA00023134"/>
    </source>
</evidence>
<dbReference type="CDD" id="cd03116">
    <property type="entry name" value="MobB"/>
    <property type="match status" value="1"/>
</dbReference>
<dbReference type="InterPro" id="IPR027417">
    <property type="entry name" value="P-loop_NTPase"/>
</dbReference>
<feature type="binding site" evidence="4">
    <location>
        <position position="28"/>
    </location>
    <ligand>
        <name>GTP</name>
        <dbReference type="ChEBI" id="CHEBI:37565"/>
    </ligand>
</feature>
<dbReference type="GO" id="GO:0006777">
    <property type="term" value="P:Mo-molybdopterin cofactor biosynthetic process"/>
    <property type="evidence" value="ECO:0007669"/>
    <property type="project" value="UniProtKB-KW"/>
</dbReference>
<accession>A0A1Y1QRD5</accession>
<organism evidence="7 8">
    <name type="scientific">Thiothrix lacustris</name>
    <dbReference type="NCBI Taxonomy" id="525917"/>
    <lineage>
        <taxon>Bacteria</taxon>
        <taxon>Pseudomonadati</taxon>
        <taxon>Pseudomonadota</taxon>
        <taxon>Gammaproteobacteria</taxon>
        <taxon>Thiotrichales</taxon>
        <taxon>Thiotrichaceae</taxon>
        <taxon>Thiothrix</taxon>
    </lineage>
</organism>
<keyword evidence="4" id="KW-0963">Cytoplasm</keyword>
<keyword evidence="4 7" id="KW-0808">Transferase</keyword>
<dbReference type="PANTHER" id="PTHR40072">
    <property type="entry name" value="MOLYBDOPTERIN-GUANINE DINUCLEOTIDE BIOSYNTHESIS ADAPTER PROTEIN-RELATED"/>
    <property type="match status" value="1"/>
</dbReference>
<dbReference type="InterPro" id="IPR029044">
    <property type="entry name" value="Nucleotide-diphossugar_trans"/>
</dbReference>
<dbReference type="EC" id="2.7.7.77" evidence="4"/>
<dbReference type="GO" id="GO:0005737">
    <property type="term" value="C:cytoplasm"/>
    <property type="evidence" value="ECO:0007669"/>
    <property type="project" value="UniProtKB-SubCell"/>
</dbReference>
<dbReference type="AlphaFoldDB" id="A0A1Y1QRD5"/>
<gene>
    <name evidence="4" type="primary">mobA</name>
    <name evidence="7" type="ORF">BWK73_15810</name>
</gene>
<dbReference type="Gene3D" id="3.40.50.300">
    <property type="entry name" value="P-loop containing nucleotide triphosphate hydrolases"/>
    <property type="match status" value="1"/>
</dbReference>
<feature type="binding site" evidence="4">
    <location>
        <position position="74"/>
    </location>
    <ligand>
        <name>GTP</name>
        <dbReference type="ChEBI" id="CHEBI:37565"/>
    </ligand>
</feature>
<dbReference type="InterPro" id="IPR025877">
    <property type="entry name" value="MobA-like_NTP_Trfase"/>
</dbReference>
<evidence type="ECO:0000313" key="8">
    <source>
        <dbReference type="Proteomes" id="UP000192491"/>
    </source>
</evidence>
<reference evidence="7 8" key="1">
    <citation type="submission" date="2017-01" db="EMBL/GenBank/DDBJ databases">
        <title>Novel large sulfur bacteria in the metagenomes of groundwater-fed chemosynthetic microbial mats in the Lake Huron basin.</title>
        <authorList>
            <person name="Sharrar A.M."/>
            <person name="Flood B.E."/>
            <person name="Bailey J.V."/>
            <person name="Jones D.S."/>
            <person name="Biddanda B."/>
            <person name="Ruberg S.A."/>
            <person name="Marcus D.N."/>
            <person name="Dick G.J."/>
        </authorList>
    </citation>
    <scope>NUCLEOTIDE SEQUENCE [LARGE SCALE GENOMIC DNA]</scope>
    <source>
        <strain evidence="7">A8</strain>
    </source>
</reference>